<reference evidence="12" key="1">
    <citation type="submission" date="2019-08" db="EMBL/GenBank/DDBJ databases">
        <authorList>
            <person name="Kucharzyk K."/>
            <person name="Murdoch R.W."/>
            <person name="Higgins S."/>
            <person name="Loffler F."/>
        </authorList>
    </citation>
    <scope>NUCLEOTIDE SEQUENCE</scope>
</reference>
<protein>
    <submittedName>
        <fullName evidence="12">Transcription-repair-coupling factor</fullName>
        <ecNumber evidence="12">3.6.4.-</ecNumber>
    </submittedName>
</protein>
<evidence type="ECO:0000313" key="12">
    <source>
        <dbReference type="EMBL" id="MPL64920.1"/>
    </source>
</evidence>
<evidence type="ECO:0000256" key="1">
    <source>
        <dbReference type="ARBA" id="ARBA00004496"/>
    </source>
</evidence>
<dbReference type="Gene3D" id="3.40.50.11180">
    <property type="match status" value="1"/>
</dbReference>
<organism evidence="12">
    <name type="scientific">bioreactor metagenome</name>
    <dbReference type="NCBI Taxonomy" id="1076179"/>
    <lineage>
        <taxon>unclassified sequences</taxon>
        <taxon>metagenomes</taxon>
        <taxon>ecological metagenomes</taxon>
    </lineage>
</organism>
<dbReference type="SMART" id="SM00490">
    <property type="entry name" value="HELICc"/>
    <property type="match status" value="1"/>
</dbReference>
<accession>A0A644TDG4</accession>
<dbReference type="FunFam" id="3.40.50.300:FF:000546">
    <property type="entry name" value="Transcription-repair-coupling factor"/>
    <property type="match status" value="1"/>
</dbReference>
<dbReference type="Pfam" id="PF00270">
    <property type="entry name" value="DEAD"/>
    <property type="match status" value="1"/>
</dbReference>
<evidence type="ECO:0000256" key="5">
    <source>
        <dbReference type="ARBA" id="ARBA00022801"/>
    </source>
</evidence>
<evidence type="ECO:0000256" key="3">
    <source>
        <dbReference type="ARBA" id="ARBA00022741"/>
    </source>
</evidence>
<dbReference type="Pfam" id="PF00271">
    <property type="entry name" value="Helicase_C"/>
    <property type="match status" value="1"/>
</dbReference>
<dbReference type="PROSITE" id="PS51194">
    <property type="entry name" value="HELICASE_CTER"/>
    <property type="match status" value="1"/>
</dbReference>
<dbReference type="Gene3D" id="3.90.1150.50">
    <property type="entry name" value="Transcription-repair-coupling factor, D7 domain"/>
    <property type="match status" value="1"/>
</dbReference>
<dbReference type="GO" id="GO:0016787">
    <property type="term" value="F:hydrolase activity"/>
    <property type="evidence" value="ECO:0007669"/>
    <property type="project" value="UniProtKB-KW"/>
</dbReference>
<keyword evidence="2" id="KW-0963">Cytoplasm</keyword>
<dbReference type="SMART" id="SM01058">
    <property type="entry name" value="CarD_TRCF"/>
    <property type="match status" value="1"/>
</dbReference>
<dbReference type="InterPro" id="IPR014001">
    <property type="entry name" value="Helicase_ATP-bd"/>
</dbReference>
<keyword evidence="5 12" id="KW-0378">Hydrolase</keyword>
<evidence type="ECO:0000256" key="9">
    <source>
        <dbReference type="ARBA" id="ARBA00023204"/>
    </source>
</evidence>
<dbReference type="InterPro" id="IPR005118">
    <property type="entry name" value="TRCF_C"/>
</dbReference>
<dbReference type="SMART" id="SM00982">
    <property type="entry name" value="TRCF"/>
    <property type="match status" value="1"/>
</dbReference>
<dbReference type="GO" id="GO:0003678">
    <property type="term" value="F:DNA helicase activity"/>
    <property type="evidence" value="ECO:0007669"/>
    <property type="project" value="TreeGrafter"/>
</dbReference>
<dbReference type="EC" id="3.6.4.-" evidence="12"/>
<dbReference type="InterPro" id="IPR004576">
    <property type="entry name" value="Mfd"/>
</dbReference>
<evidence type="ECO:0000256" key="6">
    <source>
        <dbReference type="ARBA" id="ARBA00022806"/>
    </source>
</evidence>
<dbReference type="GO" id="GO:0005737">
    <property type="term" value="C:cytoplasm"/>
    <property type="evidence" value="ECO:0007669"/>
    <property type="project" value="UniProtKB-SubCell"/>
</dbReference>
<dbReference type="NCBIfam" id="TIGR00580">
    <property type="entry name" value="mfd"/>
    <property type="match status" value="1"/>
</dbReference>
<dbReference type="Gene3D" id="2.40.10.170">
    <property type="match status" value="1"/>
</dbReference>
<evidence type="ECO:0000259" key="11">
    <source>
        <dbReference type="PROSITE" id="PS51194"/>
    </source>
</evidence>
<dbReference type="EMBL" id="VSSQ01000026">
    <property type="protein sequence ID" value="MPL64920.1"/>
    <property type="molecule type" value="Genomic_DNA"/>
</dbReference>
<gene>
    <name evidence="12" type="primary">mfd_3</name>
    <name evidence="12" type="ORF">SDC9_10582</name>
</gene>
<dbReference type="InterPro" id="IPR037235">
    <property type="entry name" value="TRCF-like_C_D7"/>
</dbReference>
<feature type="domain" description="Helicase C-terminal" evidence="11">
    <location>
        <begin position="810"/>
        <end position="966"/>
    </location>
</feature>
<dbReference type="InterPro" id="IPR011545">
    <property type="entry name" value="DEAD/DEAH_box_helicase_dom"/>
</dbReference>
<dbReference type="Pfam" id="PF17757">
    <property type="entry name" value="UvrB_inter"/>
    <property type="match status" value="1"/>
</dbReference>
<evidence type="ECO:0000256" key="7">
    <source>
        <dbReference type="ARBA" id="ARBA00022840"/>
    </source>
</evidence>
<dbReference type="InterPro" id="IPR003711">
    <property type="entry name" value="CarD-like/TRCF_RID"/>
</dbReference>
<keyword evidence="9" id="KW-0234">DNA repair</keyword>
<dbReference type="GO" id="GO:0005524">
    <property type="term" value="F:ATP binding"/>
    <property type="evidence" value="ECO:0007669"/>
    <property type="project" value="UniProtKB-KW"/>
</dbReference>
<dbReference type="SUPFAM" id="SSF143517">
    <property type="entry name" value="TRCF domain-like"/>
    <property type="match status" value="1"/>
</dbReference>
<keyword evidence="8" id="KW-0238">DNA-binding</keyword>
<dbReference type="Gene3D" id="3.40.50.300">
    <property type="entry name" value="P-loop containing nucleotide triphosphate hydrolases"/>
    <property type="match status" value="2"/>
</dbReference>
<dbReference type="GO" id="GO:0006281">
    <property type="term" value="P:DNA repair"/>
    <property type="evidence" value="ECO:0007669"/>
    <property type="project" value="UniProtKB-KW"/>
</dbReference>
<dbReference type="InterPro" id="IPR036101">
    <property type="entry name" value="CarD-like/TRCF_RID_sf"/>
</dbReference>
<dbReference type="CDD" id="cd17991">
    <property type="entry name" value="DEXHc_TRCF"/>
    <property type="match status" value="1"/>
</dbReference>
<dbReference type="PROSITE" id="PS51192">
    <property type="entry name" value="HELICASE_ATP_BIND_1"/>
    <property type="match status" value="1"/>
</dbReference>
<sequence length="1154" mass="128914">MCLEKILNLSGLLPLIDQSPSFNSLFEALDKGEADISVLDAGRGFSLAAVYRKLKCPMLIITSQPERARELLVQIAAYTGGEPGFLPDPSLLPYQRAVSDRNTSLEKMRLAGILGGFIRSQDAQIIVSAVPALLQRYVSPEIFKQSFLQVWTGLETEPQELIRRFQQLGYRQENIVEIPGTYSRRGGILDIFPYTEDNPVRLEFFGNTLESLRVFDPQSQRSGKSLNELTISPASELFHLGQLPAKELNARLEALLTDNLNPEFSRTLSADITRLKEGLKPECPDFFAPLFNTSSIFDYLPADALVVLDEPASIEQAASHLDKEAEELRSDRLSQGELPSVYPRPYFSWEEISAKLKTKKRFIMASFGRESESLKLDFASQDNYVGRLSALYEKLGELKGHAGRVVIISHQAARLAELLKEHGISASVQTDILKPPSPSSLSLVQGILGGGWNLSGNVHVLTDAELFGFVKERRLPSKRPSARKGVVLDIKPGEFVVHIDHGVALFSGVSHLNRDGMDKEYLILNYAGGDKLYVPTDQMDRVNRFIGSGDEPPSLHRLGTQEWQRAKEKASESAEETARELLDIYAKREMASGYPFSTDTVWQQEMEASFPYLETPDQLKALYDIKADMENHRPMDRLILGDVGYGKTEVAIRAAFKAVMDGKQVAVLVPTTVLAQQHYTTFRERLATFPVKIEVLSRFCSPSEQKTTVENLERGEVDICIGTHRLIQADIKFKDLGLVIIDEEQRFGVAHKEFFKKLRAQVDVLTLSATPIPRTLHMSLVGVRDMSIIETPPGERLPIKTVVAAFDERLIREAILREMERNGQVFFVNNRVMGINLLAERIQQLVPEARIGIAHGQMAEEKLAAVMADFVRHELDVLVCTTIIESGVDVPNANTLIINRADRFGLTQLYQLRGRVGRSSKLAYAYFLYEKDKRLTSDAEKRLKTIYEAAELGAGYGIAMKDLEIRGAGTLLGVKQSGYINSVGFNLYTQMLSEAVAGLKAKGSGLSKEEIRIQNMPAPKLDLPLDAFIPEYYIQDLDLRLSIYQQLSAITNLAGVLEKEKELADRFGQIPPELENLLYSLRLRLLAKKAHVDTIVTEGSQIVVRMLGGLIINKTLLEPLRAGVLVGRNQVSVQYKKLGDSWKEALEEVVWRLG</sequence>
<evidence type="ECO:0000259" key="10">
    <source>
        <dbReference type="PROSITE" id="PS51192"/>
    </source>
</evidence>
<dbReference type="SMART" id="SM00487">
    <property type="entry name" value="DEXDc"/>
    <property type="match status" value="1"/>
</dbReference>
<evidence type="ECO:0000256" key="2">
    <source>
        <dbReference type="ARBA" id="ARBA00022490"/>
    </source>
</evidence>
<dbReference type="InterPro" id="IPR027417">
    <property type="entry name" value="P-loop_NTPase"/>
</dbReference>
<evidence type="ECO:0000256" key="8">
    <source>
        <dbReference type="ARBA" id="ARBA00023125"/>
    </source>
</evidence>
<dbReference type="HAMAP" id="MF_00969">
    <property type="entry name" value="TRCF"/>
    <property type="match status" value="1"/>
</dbReference>
<dbReference type="GO" id="GO:0003684">
    <property type="term" value="F:damaged DNA binding"/>
    <property type="evidence" value="ECO:0007669"/>
    <property type="project" value="InterPro"/>
</dbReference>
<dbReference type="InterPro" id="IPR001650">
    <property type="entry name" value="Helicase_C-like"/>
</dbReference>
<proteinExistence type="inferred from homology"/>
<dbReference type="Pfam" id="PF02559">
    <property type="entry name" value="CarD_TRCF_RID"/>
    <property type="match status" value="1"/>
</dbReference>
<dbReference type="SUPFAM" id="SSF141259">
    <property type="entry name" value="CarD-like"/>
    <property type="match status" value="1"/>
</dbReference>
<keyword evidence="7" id="KW-0067">ATP-binding</keyword>
<dbReference type="PANTHER" id="PTHR47964">
    <property type="entry name" value="ATP-DEPENDENT DNA HELICASE HOMOLOG RECG, CHLOROPLASTIC"/>
    <property type="match status" value="1"/>
</dbReference>
<dbReference type="PANTHER" id="PTHR47964:SF1">
    <property type="entry name" value="ATP-DEPENDENT DNA HELICASE HOMOLOG RECG, CHLOROPLASTIC"/>
    <property type="match status" value="1"/>
</dbReference>
<dbReference type="SUPFAM" id="SSF52540">
    <property type="entry name" value="P-loop containing nucleoside triphosphate hydrolases"/>
    <property type="match status" value="3"/>
</dbReference>
<feature type="domain" description="Helicase ATP-binding" evidence="10">
    <location>
        <begin position="628"/>
        <end position="789"/>
    </location>
</feature>
<dbReference type="InterPro" id="IPR041471">
    <property type="entry name" value="UvrB_inter"/>
</dbReference>
<evidence type="ECO:0000256" key="4">
    <source>
        <dbReference type="ARBA" id="ARBA00022763"/>
    </source>
</evidence>
<dbReference type="AlphaFoldDB" id="A0A644TDG4"/>
<comment type="caution">
    <text evidence="12">The sequence shown here is derived from an EMBL/GenBank/DDBJ whole genome shotgun (WGS) entry which is preliminary data.</text>
</comment>
<keyword evidence="3" id="KW-0547">Nucleotide-binding</keyword>
<keyword evidence="4" id="KW-0227">DNA damage</keyword>
<keyword evidence="6" id="KW-0347">Helicase</keyword>
<comment type="subcellular location">
    <subcellularLocation>
        <location evidence="1">Cytoplasm</location>
    </subcellularLocation>
</comment>
<dbReference type="InterPro" id="IPR047112">
    <property type="entry name" value="RecG/Mfd"/>
</dbReference>
<dbReference type="Pfam" id="PF03461">
    <property type="entry name" value="TRCF"/>
    <property type="match status" value="1"/>
</dbReference>
<name>A0A644TDG4_9ZZZZ</name>
<dbReference type="Gene3D" id="3.30.2060.10">
    <property type="entry name" value="Penicillin-binding protein 1b domain"/>
    <property type="match status" value="1"/>
</dbReference>